<organism evidence="3">
    <name type="scientific">Cyclophora tenuis</name>
    <name type="common">Marine diatom</name>
    <dbReference type="NCBI Taxonomy" id="216820"/>
    <lineage>
        <taxon>Eukaryota</taxon>
        <taxon>Sar</taxon>
        <taxon>Stramenopiles</taxon>
        <taxon>Ochrophyta</taxon>
        <taxon>Bacillariophyta</taxon>
        <taxon>Fragilariophyceae</taxon>
        <taxon>Fragilariophycidae</taxon>
        <taxon>Cyclophorales</taxon>
        <taxon>Cyclophoraceae</taxon>
        <taxon>Cyclophora</taxon>
    </lineage>
</organism>
<dbReference type="SMART" id="SM00220">
    <property type="entry name" value="S_TKc"/>
    <property type="match status" value="1"/>
</dbReference>
<dbReference type="Gene3D" id="1.10.510.10">
    <property type="entry name" value="Transferase(Phosphotransferase) domain 1"/>
    <property type="match status" value="1"/>
</dbReference>
<dbReference type="InterPro" id="IPR011009">
    <property type="entry name" value="Kinase-like_dom_sf"/>
</dbReference>
<feature type="compositionally biased region" description="Basic and acidic residues" evidence="1">
    <location>
        <begin position="417"/>
        <end position="426"/>
    </location>
</feature>
<proteinExistence type="predicted"/>
<dbReference type="InterPro" id="IPR050167">
    <property type="entry name" value="Ser_Thr_protein_kinase"/>
</dbReference>
<dbReference type="PANTHER" id="PTHR23257:SF958">
    <property type="entry name" value="SERINE_THREONINE-PROTEIN KINASE WNK4"/>
    <property type="match status" value="1"/>
</dbReference>
<sequence length="458" mass="52797">MTKPTKSDKTTTTTTTTTTPTTTTELMTKIDRKIALFDIEEVQLGKKLGSGGFSDVYEICSFVPSHDGIMSKNRRMKKAHQEARSFLMEHATRTQTGETRYAIKFVKESLLDDCEKFDCGAQDLAFEADLLSSLNHPNILKIRGWATHGYEAYFKSHRHDGYFIIVDKLNETLTDKIALWKRLLDSPNTSKRLRRTILLEQIKVAMDIANALEYLHDNGLIYRDLKPDNIGFDVRGETKLFDFGLARQMPKSKHNNNSGSSSNNSNIGPALKDVFRMSGKVGTARYMAPEVCLSKPYNTKADVYSYSHVMYEIMSMMKPYDNFTKGMHKTQVVQGGERPEIHPEWPQVIQDILSQAWHPNLQQRPTMKEIRSRLQAEITSMEQQISEPTSTLTTEGEQQQQQRERQEQKRTIRRQSTHYELEEQLKEQQQQQRQHPSKERSRLLRSITRRNSLATRAA</sequence>
<dbReference type="Pfam" id="PF00069">
    <property type="entry name" value="Pkinase"/>
    <property type="match status" value="1"/>
</dbReference>
<reference evidence="3" key="1">
    <citation type="submission" date="2021-01" db="EMBL/GenBank/DDBJ databases">
        <authorList>
            <person name="Corre E."/>
            <person name="Pelletier E."/>
            <person name="Niang G."/>
            <person name="Scheremetjew M."/>
            <person name="Finn R."/>
            <person name="Kale V."/>
            <person name="Holt S."/>
            <person name="Cochrane G."/>
            <person name="Meng A."/>
            <person name="Brown T."/>
            <person name="Cohen L."/>
        </authorList>
    </citation>
    <scope>NUCLEOTIDE SEQUENCE</scope>
    <source>
        <strain evidence="3">ECT3854</strain>
    </source>
</reference>
<name>A0A7S1D3M9_CYCTE</name>
<protein>
    <recommendedName>
        <fullName evidence="2">Protein kinase domain-containing protein</fullName>
    </recommendedName>
</protein>
<dbReference type="PANTHER" id="PTHR23257">
    <property type="entry name" value="SERINE-THREONINE PROTEIN KINASE"/>
    <property type="match status" value="1"/>
</dbReference>
<dbReference type="GO" id="GO:0007165">
    <property type="term" value="P:signal transduction"/>
    <property type="evidence" value="ECO:0007669"/>
    <property type="project" value="TreeGrafter"/>
</dbReference>
<feature type="domain" description="Protein kinase" evidence="2">
    <location>
        <begin position="42"/>
        <end position="378"/>
    </location>
</feature>
<dbReference type="Gene3D" id="3.30.200.20">
    <property type="entry name" value="Phosphorylase Kinase, domain 1"/>
    <property type="match status" value="1"/>
</dbReference>
<dbReference type="PROSITE" id="PS50011">
    <property type="entry name" value="PROTEIN_KINASE_DOM"/>
    <property type="match status" value="1"/>
</dbReference>
<feature type="region of interest" description="Disordered" evidence="1">
    <location>
        <begin position="380"/>
        <end position="458"/>
    </location>
</feature>
<feature type="region of interest" description="Disordered" evidence="1">
    <location>
        <begin position="249"/>
        <end position="269"/>
    </location>
</feature>
<dbReference type="InterPro" id="IPR000719">
    <property type="entry name" value="Prot_kinase_dom"/>
</dbReference>
<dbReference type="SUPFAM" id="SSF56112">
    <property type="entry name" value="Protein kinase-like (PK-like)"/>
    <property type="match status" value="1"/>
</dbReference>
<evidence type="ECO:0000256" key="1">
    <source>
        <dbReference type="SAM" id="MobiDB-lite"/>
    </source>
</evidence>
<dbReference type="AlphaFoldDB" id="A0A7S1D3M9"/>
<feature type="compositionally biased region" description="Polar residues" evidence="1">
    <location>
        <begin position="449"/>
        <end position="458"/>
    </location>
</feature>
<evidence type="ECO:0000259" key="2">
    <source>
        <dbReference type="PROSITE" id="PS50011"/>
    </source>
</evidence>
<evidence type="ECO:0000313" key="3">
    <source>
        <dbReference type="EMBL" id="CAD8934596.1"/>
    </source>
</evidence>
<dbReference type="GO" id="GO:0004672">
    <property type="term" value="F:protein kinase activity"/>
    <property type="evidence" value="ECO:0007669"/>
    <property type="project" value="InterPro"/>
</dbReference>
<accession>A0A7S1D3M9</accession>
<feature type="compositionally biased region" description="Low complexity" evidence="1">
    <location>
        <begin position="10"/>
        <end position="20"/>
    </location>
</feature>
<feature type="compositionally biased region" description="Low complexity" evidence="1">
    <location>
        <begin position="255"/>
        <end position="266"/>
    </location>
</feature>
<dbReference type="GO" id="GO:0005737">
    <property type="term" value="C:cytoplasm"/>
    <property type="evidence" value="ECO:0007669"/>
    <property type="project" value="TreeGrafter"/>
</dbReference>
<feature type="region of interest" description="Disordered" evidence="1">
    <location>
        <begin position="1"/>
        <end position="20"/>
    </location>
</feature>
<dbReference type="EMBL" id="HBFW01008665">
    <property type="protein sequence ID" value="CAD8934596.1"/>
    <property type="molecule type" value="Transcribed_RNA"/>
</dbReference>
<dbReference type="GO" id="GO:0005524">
    <property type="term" value="F:ATP binding"/>
    <property type="evidence" value="ECO:0007669"/>
    <property type="project" value="InterPro"/>
</dbReference>
<gene>
    <name evidence="3" type="ORF">CTEN0397_LOCUS5629</name>
</gene>
<feature type="compositionally biased region" description="Low complexity" evidence="1">
    <location>
        <begin position="389"/>
        <end position="401"/>
    </location>
</feature>